<dbReference type="AlphaFoldDB" id="A0A8H7C5K3"/>
<dbReference type="GO" id="GO:0016705">
    <property type="term" value="F:oxidoreductase activity, acting on paired donors, with incorporation or reduction of molecular oxygen"/>
    <property type="evidence" value="ECO:0007669"/>
    <property type="project" value="InterPro"/>
</dbReference>
<feature type="transmembrane region" description="Helical" evidence="11">
    <location>
        <begin position="14"/>
        <end position="38"/>
    </location>
</feature>
<dbReference type="PROSITE" id="PS00086">
    <property type="entry name" value="CYTOCHROME_P450"/>
    <property type="match status" value="1"/>
</dbReference>
<evidence type="ECO:0000256" key="9">
    <source>
        <dbReference type="PIRSR" id="PIRSR602401-1"/>
    </source>
</evidence>
<keyword evidence="8 10" id="KW-0503">Monooxygenase</keyword>
<dbReference type="GO" id="GO:0020037">
    <property type="term" value="F:heme binding"/>
    <property type="evidence" value="ECO:0007669"/>
    <property type="project" value="InterPro"/>
</dbReference>
<evidence type="ECO:0000256" key="10">
    <source>
        <dbReference type="RuleBase" id="RU000461"/>
    </source>
</evidence>
<name>A0A8H7C5K3_AGABI</name>
<dbReference type="InterPro" id="IPR050364">
    <property type="entry name" value="Cytochrome_P450_fung"/>
</dbReference>
<organism evidence="12 13">
    <name type="scientific">Agaricus bisporus var. burnettii</name>
    <dbReference type="NCBI Taxonomy" id="192524"/>
    <lineage>
        <taxon>Eukaryota</taxon>
        <taxon>Fungi</taxon>
        <taxon>Dikarya</taxon>
        <taxon>Basidiomycota</taxon>
        <taxon>Agaricomycotina</taxon>
        <taxon>Agaricomycetes</taxon>
        <taxon>Agaricomycetidae</taxon>
        <taxon>Agaricales</taxon>
        <taxon>Agaricineae</taxon>
        <taxon>Agaricaceae</taxon>
        <taxon>Agaricus</taxon>
    </lineage>
</organism>
<feature type="transmembrane region" description="Helical" evidence="11">
    <location>
        <begin position="82"/>
        <end position="99"/>
    </location>
</feature>
<dbReference type="GO" id="GO:0005506">
    <property type="term" value="F:iron ion binding"/>
    <property type="evidence" value="ECO:0007669"/>
    <property type="project" value="InterPro"/>
</dbReference>
<keyword evidence="11" id="KW-0472">Membrane</keyword>
<comment type="similarity">
    <text evidence="3 10">Belongs to the cytochrome P450 family.</text>
</comment>
<evidence type="ECO:0000256" key="5">
    <source>
        <dbReference type="ARBA" id="ARBA00022723"/>
    </source>
</evidence>
<dbReference type="InterPro" id="IPR002401">
    <property type="entry name" value="Cyt_P450_E_grp-I"/>
</dbReference>
<protein>
    <recommendedName>
        <fullName evidence="14">Cytochrome P450</fullName>
    </recommendedName>
</protein>
<dbReference type="SUPFAM" id="SSF48264">
    <property type="entry name" value="Cytochrome P450"/>
    <property type="match status" value="1"/>
</dbReference>
<accession>A0A8H7C5K3</accession>
<dbReference type="Pfam" id="PF00067">
    <property type="entry name" value="p450"/>
    <property type="match status" value="1"/>
</dbReference>
<comment type="cofactor">
    <cofactor evidence="1 9">
        <name>heme</name>
        <dbReference type="ChEBI" id="CHEBI:30413"/>
    </cofactor>
</comment>
<sequence length="529" mass="60385">MGCVAAPLGLELELIVLGMLQLDFYAILLTLVILYRYLTTRNSLPRPPGPPGYPVIGNLLDMPSKNSYLTFTEWAKKYKSELLYVNVFGTNIVILNSLRVIKELLDTKSSIYSSRPQRVMVSELMGWSFMFATMPYGRDWRRRRSLFQRFFPTSRADAYQPQQRAKVRHLLSRLCDSQQNFVQTLRHFTGGIVIALGYGIQVNRVDDPYIKLAQRAIGLLNDASTPGKYLVDMIPWLKYIPDWFPGAKFKRDAKEWRKATEEFKEAPFQATKLNMEKGIASISYAATCLENLNTKTLEERLDMEELIKDTAATFYGGGTDTILCALLTFILAMKHFPSAQIKAQEELDMVVGPDRLPDFSDASNLPYVNALIREVFRWQPISPIALPHRSTEDDIFEGYFIPKGSIMIPNSWIFLHDEKVFPNPTEFIPERFLTPSGVLDTNVLDPFDVAFGYGRRICPGMHMARSTVYIVITCILHTMHISKPPGDDQPVEYLNTVIRMPKVFKCDIEPRSKSKERLIQIEALAAHEL</sequence>
<dbReference type="InterPro" id="IPR036396">
    <property type="entry name" value="Cyt_P450_sf"/>
</dbReference>
<dbReference type="InterPro" id="IPR017972">
    <property type="entry name" value="Cyt_P450_CS"/>
</dbReference>
<evidence type="ECO:0000256" key="1">
    <source>
        <dbReference type="ARBA" id="ARBA00001971"/>
    </source>
</evidence>
<evidence type="ECO:0000313" key="12">
    <source>
        <dbReference type="EMBL" id="KAF7761959.1"/>
    </source>
</evidence>
<evidence type="ECO:0008006" key="14">
    <source>
        <dbReference type="Google" id="ProtNLM"/>
    </source>
</evidence>
<keyword evidence="11" id="KW-1133">Transmembrane helix</keyword>
<dbReference type="Proteomes" id="UP000629468">
    <property type="component" value="Unassembled WGS sequence"/>
</dbReference>
<reference evidence="12 13" key="1">
    <citation type="journal article" name="Sci. Rep.">
        <title>Telomere-to-telomere assembled and centromere annotated genomes of the two main subspecies of the button mushroom Agaricus bisporus reveal especially polymorphic chromosome ends.</title>
        <authorList>
            <person name="Sonnenberg A.S.M."/>
            <person name="Sedaghat-Telgerd N."/>
            <person name="Lavrijssen B."/>
            <person name="Ohm R.A."/>
            <person name="Hendrickx P.M."/>
            <person name="Scholtmeijer K."/>
            <person name="Baars J.J.P."/>
            <person name="van Peer A."/>
        </authorList>
    </citation>
    <scope>NUCLEOTIDE SEQUENCE [LARGE SCALE GENOMIC DNA]</scope>
    <source>
        <strain evidence="12 13">H119_p4</strain>
    </source>
</reference>
<keyword evidence="5 9" id="KW-0479">Metal-binding</keyword>
<evidence type="ECO:0000256" key="8">
    <source>
        <dbReference type="ARBA" id="ARBA00023033"/>
    </source>
</evidence>
<proteinExistence type="inferred from homology"/>
<dbReference type="InterPro" id="IPR001128">
    <property type="entry name" value="Cyt_P450"/>
</dbReference>
<keyword evidence="7 9" id="KW-0408">Iron</keyword>
<keyword evidence="4 9" id="KW-0349">Heme</keyword>
<evidence type="ECO:0000256" key="4">
    <source>
        <dbReference type="ARBA" id="ARBA00022617"/>
    </source>
</evidence>
<dbReference type="Gene3D" id="1.10.630.10">
    <property type="entry name" value="Cytochrome P450"/>
    <property type="match status" value="1"/>
</dbReference>
<evidence type="ECO:0000313" key="13">
    <source>
        <dbReference type="Proteomes" id="UP000629468"/>
    </source>
</evidence>
<dbReference type="CDD" id="cd11065">
    <property type="entry name" value="CYP64-like"/>
    <property type="match status" value="1"/>
</dbReference>
<comment type="pathway">
    <text evidence="2">Secondary metabolite biosynthesis.</text>
</comment>
<dbReference type="PANTHER" id="PTHR46300">
    <property type="entry name" value="P450, PUTATIVE (EUROFUNG)-RELATED-RELATED"/>
    <property type="match status" value="1"/>
</dbReference>
<evidence type="ECO:0000256" key="11">
    <source>
        <dbReference type="SAM" id="Phobius"/>
    </source>
</evidence>
<dbReference type="PRINTS" id="PR00463">
    <property type="entry name" value="EP450I"/>
</dbReference>
<dbReference type="EMBL" id="JABXXO010000013">
    <property type="protein sequence ID" value="KAF7761959.1"/>
    <property type="molecule type" value="Genomic_DNA"/>
</dbReference>
<gene>
    <name evidence="12" type="ORF">Agabi119p4_9951</name>
</gene>
<evidence type="ECO:0000256" key="3">
    <source>
        <dbReference type="ARBA" id="ARBA00010617"/>
    </source>
</evidence>
<evidence type="ECO:0000256" key="2">
    <source>
        <dbReference type="ARBA" id="ARBA00005179"/>
    </source>
</evidence>
<feature type="binding site" description="axial binding residue" evidence="9">
    <location>
        <position position="458"/>
    </location>
    <ligand>
        <name>heme</name>
        <dbReference type="ChEBI" id="CHEBI:30413"/>
    </ligand>
    <ligandPart>
        <name>Fe</name>
        <dbReference type="ChEBI" id="CHEBI:18248"/>
    </ligandPart>
</feature>
<dbReference type="PANTHER" id="PTHR46300:SF7">
    <property type="entry name" value="P450, PUTATIVE (EUROFUNG)-RELATED"/>
    <property type="match status" value="1"/>
</dbReference>
<comment type="caution">
    <text evidence="12">The sequence shown here is derived from an EMBL/GenBank/DDBJ whole genome shotgun (WGS) entry which is preliminary data.</text>
</comment>
<keyword evidence="6 10" id="KW-0560">Oxidoreductase</keyword>
<evidence type="ECO:0000256" key="6">
    <source>
        <dbReference type="ARBA" id="ARBA00023002"/>
    </source>
</evidence>
<evidence type="ECO:0000256" key="7">
    <source>
        <dbReference type="ARBA" id="ARBA00023004"/>
    </source>
</evidence>
<keyword evidence="11" id="KW-0812">Transmembrane</keyword>
<dbReference type="GO" id="GO:0004497">
    <property type="term" value="F:monooxygenase activity"/>
    <property type="evidence" value="ECO:0007669"/>
    <property type="project" value="UniProtKB-KW"/>
</dbReference>